<evidence type="ECO:0000313" key="3">
    <source>
        <dbReference type="Proteomes" id="UP000070544"/>
    </source>
</evidence>
<dbReference type="AlphaFoldDB" id="A0A139AVG5"/>
<feature type="compositionally biased region" description="Low complexity" evidence="1">
    <location>
        <begin position="219"/>
        <end position="237"/>
    </location>
</feature>
<organism evidence="2 3">
    <name type="scientific">Gonapodya prolifera (strain JEL478)</name>
    <name type="common">Monoblepharis prolifera</name>
    <dbReference type="NCBI Taxonomy" id="1344416"/>
    <lineage>
        <taxon>Eukaryota</taxon>
        <taxon>Fungi</taxon>
        <taxon>Fungi incertae sedis</taxon>
        <taxon>Chytridiomycota</taxon>
        <taxon>Chytridiomycota incertae sedis</taxon>
        <taxon>Monoblepharidomycetes</taxon>
        <taxon>Monoblepharidales</taxon>
        <taxon>Gonapodyaceae</taxon>
        <taxon>Gonapodya</taxon>
    </lineage>
</organism>
<accession>A0A139AVG5</accession>
<keyword evidence="3" id="KW-1185">Reference proteome</keyword>
<dbReference type="OrthoDB" id="10684668at2759"/>
<gene>
    <name evidence="2" type="ORF">M427DRAFT_342747</name>
</gene>
<proteinExistence type="predicted"/>
<dbReference type="Proteomes" id="UP000070544">
    <property type="component" value="Unassembled WGS sequence"/>
</dbReference>
<dbReference type="EMBL" id="KQ965734">
    <property type="protein sequence ID" value="KXS20694.1"/>
    <property type="molecule type" value="Genomic_DNA"/>
</dbReference>
<name>A0A139AVG5_GONPJ</name>
<evidence type="ECO:0000256" key="1">
    <source>
        <dbReference type="SAM" id="MobiDB-lite"/>
    </source>
</evidence>
<evidence type="ECO:0000313" key="2">
    <source>
        <dbReference type="EMBL" id="KXS20694.1"/>
    </source>
</evidence>
<protein>
    <submittedName>
        <fullName evidence="2">Uncharacterized protein</fullName>
    </submittedName>
</protein>
<reference evidence="2 3" key="1">
    <citation type="journal article" date="2015" name="Genome Biol. Evol.">
        <title>Phylogenomic analyses indicate that early fungi evolved digesting cell walls of algal ancestors of land plants.</title>
        <authorList>
            <person name="Chang Y."/>
            <person name="Wang S."/>
            <person name="Sekimoto S."/>
            <person name="Aerts A.L."/>
            <person name="Choi C."/>
            <person name="Clum A."/>
            <person name="LaButti K.M."/>
            <person name="Lindquist E.A."/>
            <person name="Yee Ngan C."/>
            <person name="Ohm R.A."/>
            <person name="Salamov A.A."/>
            <person name="Grigoriev I.V."/>
            <person name="Spatafora J.W."/>
            <person name="Berbee M.L."/>
        </authorList>
    </citation>
    <scope>NUCLEOTIDE SEQUENCE [LARGE SCALE GENOMIC DNA]</scope>
    <source>
        <strain evidence="2 3">JEL478</strain>
    </source>
</reference>
<feature type="region of interest" description="Disordered" evidence="1">
    <location>
        <begin position="218"/>
        <end position="248"/>
    </location>
</feature>
<sequence>MDCEDTSRIRRHLRLLRGRLAALNVAVQAAPSELSSSAIQASSGIRDEGYLDQGLLPQTSRKRPRTVVYTSRNKEKSLTQGKALNAAQFGHSGSSRTAANNMNHAVTYEALSPVKLKRWRLLEDSSQLRLSGSVGKLAITILDSLQETMVKLQHNPVHVDDANEIGATRSPLEVCAVDDCHTGFSQVPPLLHLAAFQVGRIIANAEVAVRSKDSGVKVAGRQSASTSSGTSGRAATTIKNARLPLHQDDKTAAEPSSLDDFYDDLPVPSRSTVLLSHHLHLTISLIPATEEFFPLFSSVTQLLAAQGLHHSVPTVVLSVLDKGITSTHEAKLSEAPTLSNRQTLLSTKSSESALEIVSWCHLDAGQDFVDWIRARIREEILQMRKISAEPQLGKHINVSLLPSPTTLLYAMAGASWSDLHVVQVLSQMLSLALDKIVFGDPEWVKQSISSSDMTTEVDSAVLEKSTKSNIMPGLKRRVLLLSSELETDYSGDTDGPQLAKSSEDAFIDLDGDNDAGCNLKQLWLTLSDDVKQLVADVSLTLVSKSLLLQDLILDTLKMEGNVQAPVGSSSE</sequence>